<evidence type="ECO:0000313" key="2">
    <source>
        <dbReference type="EMBL" id="KAK6359360.1"/>
    </source>
</evidence>
<dbReference type="Proteomes" id="UP001375240">
    <property type="component" value="Unassembled WGS sequence"/>
</dbReference>
<organism evidence="2 3">
    <name type="scientific">Orbilia brochopaga</name>
    <dbReference type="NCBI Taxonomy" id="3140254"/>
    <lineage>
        <taxon>Eukaryota</taxon>
        <taxon>Fungi</taxon>
        <taxon>Dikarya</taxon>
        <taxon>Ascomycota</taxon>
        <taxon>Pezizomycotina</taxon>
        <taxon>Orbiliomycetes</taxon>
        <taxon>Orbiliales</taxon>
        <taxon>Orbiliaceae</taxon>
        <taxon>Orbilia</taxon>
    </lineage>
</organism>
<name>A0AAV9VBK8_9PEZI</name>
<feature type="compositionally biased region" description="Polar residues" evidence="1">
    <location>
        <begin position="221"/>
        <end position="234"/>
    </location>
</feature>
<protein>
    <submittedName>
        <fullName evidence="2">Uncharacterized protein</fullName>
    </submittedName>
</protein>
<comment type="caution">
    <text evidence="2">The sequence shown here is derived from an EMBL/GenBank/DDBJ whole genome shotgun (WGS) entry which is preliminary data.</text>
</comment>
<evidence type="ECO:0000256" key="1">
    <source>
        <dbReference type="SAM" id="MobiDB-lite"/>
    </source>
</evidence>
<proteinExistence type="predicted"/>
<dbReference type="AlphaFoldDB" id="A0AAV9VBK8"/>
<sequence length="357" mass="40121">MESLTNSNRAVIHQTVSDVDVAQKTRAPALLNSIEANSFVADSIQKFLGSGSDPEADLLSFRETLSILHDALLDVTLEELRNRTVFQHHPRLARVVATCEKDLVDLRQKIAALTSSERLAKRVCSWTKFKWMFMEGNSRSYEERFKFHADIINFHCGKIIASQSASSQETEKTAECATEDNLSFRNKDTRHKRRKFKGSLDSQKVPSSITITPKTPKPTTVHQLSASVGIDSNNAKEALDSIESRLEMPAKPPPQPTEPQQGRKVDIRLGSEHAVEPEIKFQYIETIVFREVGSKPESSRPPPSKPILEHFNNYTERKLSGRMLKFLSKAIVGAEIIPMRRRGIPRIIRGIGDSVAH</sequence>
<feature type="region of interest" description="Disordered" evidence="1">
    <location>
        <begin position="185"/>
        <end position="234"/>
    </location>
</feature>
<reference evidence="2 3" key="1">
    <citation type="submission" date="2019-10" db="EMBL/GenBank/DDBJ databases">
        <authorList>
            <person name="Palmer J.M."/>
        </authorList>
    </citation>
    <scope>NUCLEOTIDE SEQUENCE [LARGE SCALE GENOMIC DNA]</scope>
    <source>
        <strain evidence="2 3">TWF696</strain>
    </source>
</reference>
<dbReference type="EMBL" id="JAVHNQ010000001">
    <property type="protein sequence ID" value="KAK6359360.1"/>
    <property type="molecule type" value="Genomic_DNA"/>
</dbReference>
<feature type="compositionally biased region" description="Basic residues" evidence="1">
    <location>
        <begin position="188"/>
        <end position="197"/>
    </location>
</feature>
<feature type="compositionally biased region" description="Low complexity" evidence="1">
    <location>
        <begin position="206"/>
        <end position="220"/>
    </location>
</feature>
<accession>A0AAV9VBK8</accession>
<gene>
    <name evidence="2" type="ORF">TWF696_000521</name>
</gene>
<keyword evidence="3" id="KW-1185">Reference proteome</keyword>
<evidence type="ECO:0000313" key="3">
    <source>
        <dbReference type="Proteomes" id="UP001375240"/>
    </source>
</evidence>